<sequence length="85" mass="9707">MIAAVRKEIANETDRETGRSKQISTVPIYLSLYSPNVCFEKDVTKQEAMWERQHEFAVGKIYTMCSDLGGFFLKVYNHHFGGDDG</sequence>
<reference evidence="1 2" key="1">
    <citation type="journal article" date="2022" name="Plant J.">
        <title>Chromosome-level genome of Camellia lanceoleosa provides a valuable resource for understanding genome evolution and self-incompatibility.</title>
        <authorList>
            <person name="Gong W."/>
            <person name="Xiao S."/>
            <person name="Wang L."/>
            <person name="Liao Z."/>
            <person name="Chang Y."/>
            <person name="Mo W."/>
            <person name="Hu G."/>
            <person name="Li W."/>
            <person name="Zhao G."/>
            <person name="Zhu H."/>
            <person name="Hu X."/>
            <person name="Ji K."/>
            <person name="Xiang X."/>
            <person name="Song Q."/>
            <person name="Yuan D."/>
            <person name="Jin S."/>
            <person name="Zhang L."/>
        </authorList>
    </citation>
    <scope>NUCLEOTIDE SEQUENCE [LARGE SCALE GENOMIC DNA]</scope>
    <source>
        <strain evidence="1">SQ_2022a</strain>
    </source>
</reference>
<protein>
    <submittedName>
        <fullName evidence="1">Uncharacterized protein</fullName>
    </submittedName>
</protein>
<dbReference type="EMBL" id="CM045767">
    <property type="protein sequence ID" value="KAI7998773.1"/>
    <property type="molecule type" value="Genomic_DNA"/>
</dbReference>
<keyword evidence="2" id="KW-1185">Reference proteome</keyword>
<evidence type="ECO:0000313" key="2">
    <source>
        <dbReference type="Proteomes" id="UP001060215"/>
    </source>
</evidence>
<comment type="caution">
    <text evidence="1">The sequence shown here is derived from an EMBL/GenBank/DDBJ whole genome shotgun (WGS) entry which is preliminary data.</text>
</comment>
<organism evidence="1 2">
    <name type="scientific">Camellia lanceoleosa</name>
    <dbReference type="NCBI Taxonomy" id="1840588"/>
    <lineage>
        <taxon>Eukaryota</taxon>
        <taxon>Viridiplantae</taxon>
        <taxon>Streptophyta</taxon>
        <taxon>Embryophyta</taxon>
        <taxon>Tracheophyta</taxon>
        <taxon>Spermatophyta</taxon>
        <taxon>Magnoliopsida</taxon>
        <taxon>eudicotyledons</taxon>
        <taxon>Gunneridae</taxon>
        <taxon>Pentapetalae</taxon>
        <taxon>asterids</taxon>
        <taxon>Ericales</taxon>
        <taxon>Theaceae</taxon>
        <taxon>Camellia</taxon>
    </lineage>
</organism>
<evidence type="ECO:0000313" key="1">
    <source>
        <dbReference type="EMBL" id="KAI7998773.1"/>
    </source>
</evidence>
<gene>
    <name evidence="1" type="ORF">LOK49_LG10G00540</name>
</gene>
<dbReference type="Proteomes" id="UP001060215">
    <property type="component" value="Chromosome 10"/>
</dbReference>
<proteinExistence type="predicted"/>
<name>A0ACC0GCC1_9ERIC</name>
<accession>A0ACC0GCC1</accession>